<keyword evidence="1" id="KW-0472">Membrane</keyword>
<dbReference type="STRING" id="28182.GCA_001568325_00655"/>
<accession>M6V990</accession>
<sequence length="55" mass="6798">MNYDLYCITDVIIIQFRIFKYTFISKMKVCFKLVEFLLCISFFVFRTDPYEIKYS</sequence>
<evidence type="ECO:0000313" key="2">
    <source>
        <dbReference type="EMBL" id="EMO53450.1"/>
    </source>
</evidence>
<dbReference type="AlphaFoldDB" id="M6V990"/>
<gene>
    <name evidence="2" type="ORF">LEP1GSC172_2139</name>
</gene>
<reference evidence="2 3" key="1">
    <citation type="submission" date="2013-01" db="EMBL/GenBank/DDBJ databases">
        <authorList>
            <person name="Harkins D.M."/>
            <person name="Durkin A.S."/>
            <person name="Brinkac L.M."/>
            <person name="Haft D.H."/>
            <person name="Selengut J.D."/>
            <person name="Sanka R."/>
            <person name="DePew J."/>
            <person name="Purushe J."/>
            <person name="Matthias M.A."/>
            <person name="Vinetz J.M."/>
            <person name="Sutton G.G."/>
            <person name="Nierman W.C."/>
            <person name="Fouts D.E."/>
        </authorList>
    </citation>
    <scope>NUCLEOTIDE SEQUENCE [LARGE SCALE GENOMIC DNA]</scope>
    <source>
        <strain evidence="2 3">HAI1536</strain>
    </source>
</reference>
<keyword evidence="1" id="KW-1133">Transmembrane helix</keyword>
<protein>
    <submittedName>
        <fullName evidence="2">Uncharacterized protein</fullName>
    </submittedName>
</protein>
<name>M6V990_9LEPT</name>
<comment type="caution">
    <text evidence="2">The sequence shown here is derived from an EMBL/GenBank/DDBJ whole genome shotgun (WGS) entry which is preliminary data.</text>
</comment>
<dbReference type="EMBL" id="AKWD02000043">
    <property type="protein sequence ID" value="EMO53450.1"/>
    <property type="molecule type" value="Genomic_DNA"/>
</dbReference>
<proteinExistence type="predicted"/>
<organism evidence="2 3">
    <name type="scientific">Leptospira noguchii</name>
    <dbReference type="NCBI Taxonomy" id="28182"/>
    <lineage>
        <taxon>Bacteria</taxon>
        <taxon>Pseudomonadati</taxon>
        <taxon>Spirochaetota</taxon>
        <taxon>Spirochaetia</taxon>
        <taxon>Leptospirales</taxon>
        <taxon>Leptospiraceae</taxon>
        <taxon>Leptospira</taxon>
    </lineage>
</organism>
<keyword evidence="1" id="KW-0812">Transmembrane</keyword>
<evidence type="ECO:0000256" key="1">
    <source>
        <dbReference type="SAM" id="Phobius"/>
    </source>
</evidence>
<feature type="transmembrane region" description="Helical" evidence="1">
    <location>
        <begin position="29"/>
        <end position="45"/>
    </location>
</feature>
<dbReference type="Proteomes" id="UP000012112">
    <property type="component" value="Unassembled WGS sequence"/>
</dbReference>
<evidence type="ECO:0000313" key="3">
    <source>
        <dbReference type="Proteomes" id="UP000012112"/>
    </source>
</evidence>